<name>A0A6B0UVP1_IXORI</name>
<evidence type="ECO:0000313" key="1">
    <source>
        <dbReference type="EMBL" id="MXU93933.1"/>
    </source>
</evidence>
<sequence length="154" mass="16239">MWTSPLSDSMGQAFAVALLSGAVSGCALGLLQGSWCGDSHGSLREHAAAPAASSGTPSSSGALELLTAGASLTVPARRARRRLRSSSGVSSLITVGWTYQERNKFNRKSGTYRQGNGQTFINIAEAFHKVRWEQVIANITESRTTPLRVLGCSG</sequence>
<accession>A0A6B0UVP1</accession>
<protein>
    <submittedName>
        <fullName evidence="1">Putative secreted protein</fullName>
    </submittedName>
</protein>
<organism evidence="1">
    <name type="scientific">Ixodes ricinus</name>
    <name type="common">Common tick</name>
    <name type="synonym">Acarus ricinus</name>
    <dbReference type="NCBI Taxonomy" id="34613"/>
    <lineage>
        <taxon>Eukaryota</taxon>
        <taxon>Metazoa</taxon>
        <taxon>Ecdysozoa</taxon>
        <taxon>Arthropoda</taxon>
        <taxon>Chelicerata</taxon>
        <taxon>Arachnida</taxon>
        <taxon>Acari</taxon>
        <taxon>Parasitiformes</taxon>
        <taxon>Ixodida</taxon>
        <taxon>Ixodoidea</taxon>
        <taxon>Ixodidae</taxon>
        <taxon>Ixodinae</taxon>
        <taxon>Ixodes</taxon>
    </lineage>
</organism>
<reference evidence="1" key="1">
    <citation type="submission" date="2019-12" db="EMBL/GenBank/DDBJ databases">
        <title>An insight into the sialome of adult female Ixodes ricinus ticks feeding for 6 days.</title>
        <authorList>
            <person name="Perner J."/>
            <person name="Ribeiro J.M.C."/>
        </authorList>
    </citation>
    <scope>NUCLEOTIDE SEQUENCE</scope>
    <source>
        <strain evidence="1">Semi-engorged</strain>
        <tissue evidence="1">Salivary glands</tissue>
    </source>
</reference>
<dbReference type="AlphaFoldDB" id="A0A6B0UVP1"/>
<dbReference type="EMBL" id="GIFC01011850">
    <property type="protein sequence ID" value="MXU93933.1"/>
    <property type="molecule type" value="Transcribed_RNA"/>
</dbReference>
<proteinExistence type="predicted"/>